<sequence>MRYLLITFLLVCTSFLFIGCDDGKVSNINGSINNSLSSNTEKNKNENENNLGGLYLFHLGMTIEEVREVLEAHNVEILNEIENTRDSEAWDWGNKSIWTEGASFSFDQNDVLYEIIYENNEASKLGVKVGDKIELMKEKYGNQYKLYSFEELVDLGMVEDSQNATLEVYEYREEDHYFLVFASDSKITSWGISKYKLGTNSPITEDYSQVALHRQDNPVKKKLWEEFQHYRELIHAGDNSKYNQILASDRARGLLTLDELGFFKLSEDEFYQVNKGREELRSVLEHSVVYSGYSSNNEHIIAIISPQSYESESYQEAINLIADQDDEYEFLSYITEQSDERSLLVGLDLKIESTSVQMDEMNIEKVIVSNPDDSNSDTAYFAEELNDVITKYKRTKMVNNSLKSGEWYALAYDGTLIYDPVITVFLNGEQVVLSRQ</sequence>
<dbReference type="Proteomes" id="UP001500340">
    <property type="component" value="Unassembled WGS sequence"/>
</dbReference>
<organism evidence="1 2">
    <name type="scientific">Paenibacillus motobuensis</name>
    <dbReference type="NCBI Taxonomy" id="295324"/>
    <lineage>
        <taxon>Bacteria</taxon>
        <taxon>Bacillati</taxon>
        <taxon>Bacillota</taxon>
        <taxon>Bacilli</taxon>
        <taxon>Bacillales</taxon>
        <taxon>Paenibacillaceae</taxon>
        <taxon>Paenibacillus</taxon>
    </lineage>
</organism>
<proteinExistence type="predicted"/>
<comment type="caution">
    <text evidence="1">The sequence shown here is derived from an EMBL/GenBank/DDBJ whole genome shotgun (WGS) entry which is preliminary data.</text>
</comment>
<gene>
    <name evidence="1" type="ORF">GCM10008933_18910</name>
</gene>
<dbReference type="PROSITE" id="PS51257">
    <property type="entry name" value="PROKAR_LIPOPROTEIN"/>
    <property type="match status" value="1"/>
</dbReference>
<reference evidence="1 2" key="1">
    <citation type="journal article" date="2019" name="Int. J. Syst. Evol. Microbiol.">
        <title>The Global Catalogue of Microorganisms (GCM) 10K type strain sequencing project: providing services to taxonomists for standard genome sequencing and annotation.</title>
        <authorList>
            <consortium name="The Broad Institute Genomics Platform"/>
            <consortium name="The Broad Institute Genome Sequencing Center for Infectious Disease"/>
            <person name="Wu L."/>
            <person name="Ma J."/>
        </authorList>
    </citation>
    <scope>NUCLEOTIDE SEQUENCE [LARGE SCALE GENOMIC DNA]</scope>
    <source>
        <strain evidence="1 2">JCM 12774</strain>
    </source>
</reference>
<evidence type="ECO:0000313" key="1">
    <source>
        <dbReference type="EMBL" id="GAA0388162.1"/>
    </source>
</evidence>
<evidence type="ECO:0000313" key="2">
    <source>
        <dbReference type="Proteomes" id="UP001500340"/>
    </source>
</evidence>
<accession>A0ABN0Y9M2</accession>
<name>A0ABN0Y9M2_9BACL</name>
<dbReference type="RefSeq" id="WP_343860307.1">
    <property type="nucleotide sequence ID" value="NZ_BAAACX010000008.1"/>
</dbReference>
<protein>
    <submittedName>
        <fullName evidence="1">Uncharacterized protein</fullName>
    </submittedName>
</protein>
<dbReference type="EMBL" id="BAAACX010000008">
    <property type="protein sequence ID" value="GAA0388162.1"/>
    <property type="molecule type" value="Genomic_DNA"/>
</dbReference>
<keyword evidence="2" id="KW-1185">Reference proteome</keyword>